<proteinExistence type="predicted"/>
<name>A0A5J6VK76_9VIRU</name>
<accession>A0A5J6VK76</accession>
<evidence type="ECO:0000259" key="1">
    <source>
        <dbReference type="Pfam" id="PF04991"/>
    </source>
</evidence>
<dbReference type="InterPro" id="IPR052942">
    <property type="entry name" value="LPS_cholinephosphotransferase"/>
</dbReference>
<sequence length="184" mass="21894">MKYINIVLIMFAGLSHPQNTLNNTLIKILNDLNEYQFEDWFIGYGTLLGIIRDNNCIDDDDDIDIIISKDESYKLHNLIKDKGYKYDITRNKTMKFENFTRIIINDDLAPVDFYIATKEINNLNDTWESLIWTNVFPLTKIKWKNNSILNIPNDYEIKLERIYGKTWKKPKKWKGPTHVKNMRL</sequence>
<dbReference type="EMBL" id="MN448286">
    <property type="protein sequence ID" value="QFG74340.1"/>
    <property type="molecule type" value="Genomic_DNA"/>
</dbReference>
<feature type="domain" description="LicD/FKTN/FKRP nucleotidyltransferase" evidence="1">
    <location>
        <begin position="40"/>
        <end position="102"/>
    </location>
</feature>
<organism evidence="2">
    <name type="scientific">Megaviridae environmental sample</name>
    <dbReference type="NCBI Taxonomy" id="1737588"/>
    <lineage>
        <taxon>Viruses</taxon>
        <taxon>Varidnaviria</taxon>
        <taxon>Bamfordvirae</taxon>
        <taxon>Nucleocytoviricota</taxon>
        <taxon>Megaviricetes</taxon>
        <taxon>Imitervirales</taxon>
        <taxon>Mimiviridae</taxon>
        <taxon>environmental samples</taxon>
    </lineage>
</organism>
<evidence type="ECO:0000313" key="2">
    <source>
        <dbReference type="EMBL" id="QFG74340.1"/>
    </source>
</evidence>
<dbReference type="Pfam" id="PF04991">
    <property type="entry name" value="LicD"/>
    <property type="match status" value="1"/>
</dbReference>
<dbReference type="PANTHER" id="PTHR43404">
    <property type="entry name" value="LIPOPOLYSACCHARIDE CHOLINEPHOSPHOTRANSFERASE LICD"/>
    <property type="match status" value="1"/>
</dbReference>
<dbReference type="PANTHER" id="PTHR43404:SF2">
    <property type="entry name" value="LIPOPOLYSACCHARIDE CHOLINEPHOSPHOTRANSFERASE LICD"/>
    <property type="match status" value="1"/>
</dbReference>
<protein>
    <recommendedName>
        <fullName evidence="1">LicD/FKTN/FKRP nucleotidyltransferase domain-containing protein</fullName>
    </recommendedName>
</protein>
<dbReference type="GO" id="GO:0009100">
    <property type="term" value="P:glycoprotein metabolic process"/>
    <property type="evidence" value="ECO:0007669"/>
    <property type="project" value="UniProtKB-ARBA"/>
</dbReference>
<reference evidence="2" key="1">
    <citation type="journal article" date="2019" name="Philos. Trans. R. Soc. Lond., B, Biol. Sci.">
        <title>Targeted metagenomic recovery of four divergent viruses reveals shared and distinctive characteristics of giant viruses of marine eukaryotes.</title>
        <authorList>
            <person name="Needham D.M."/>
            <person name="Poirier C."/>
            <person name="Hehenberger E."/>
            <person name="Jimenez V."/>
            <person name="Swalwell J.E."/>
            <person name="Santoro A.E."/>
            <person name="Worden A.Z."/>
        </authorList>
    </citation>
    <scope>NUCLEOTIDE SEQUENCE</scope>
    <source>
        <strain evidence="2">MPacV-611</strain>
    </source>
</reference>
<dbReference type="InterPro" id="IPR007074">
    <property type="entry name" value="LicD/FKTN/FKRP_NTP_transf"/>
</dbReference>
<dbReference type="Gene3D" id="3.30.460.40">
    <property type="match status" value="1"/>
</dbReference>